<feature type="transmembrane region" description="Helical" evidence="12">
    <location>
        <begin position="824"/>
        <end position="841"/>
    </location>
</feature>
<evidence type="ECO:0000256" key="8">
    <source>
        <dbReference type="ARBA" id="ARBA00023065"/>
    </source>
</evidence>
<sequence>MEGSVQLTDFRTLRRSSSVGNLDNCKFIYDTNKKLRERLTRANERKKVNQCYNQNEDELRPRSLTVECMERPPRRPRPTPRHSKSLKFNREHSQQSEDSVFMSDLQDLKSFTSDRDLTRTKSLLKPTPVYPEDVSDYTTTDQGSYISHSETSGQSQGWTENEETPSIGESPETKGFKFNPSNRDPRWLNRVKLDHSLPALDHMSPLLKSKPRAYSERNLHRLQNKHGIIASTKEGESSESSYKRGPSRGVQNGLYSDSDPKFESDDSAFLTPYIRNGDQQSNSGKISIVNADSLRVDFLKDEGLETTAQLEQTIPLIHSESVESSTKSFKLLQLNPELKNSVTTILSVLYATFIVVIGSVMSMTESFLKANRPLSFELFYIFIYSASISFLIFVYVFLLRKRSGEIIRHAVRRLSFHDSQPMFRRVVTFTNVGHSGGFYLRLGAIGFGVGGMILDGLYIAEKFEDYGNPNSCYPGIAAATYIVKMVFAFSQLYFVFNNAEMRMLTHQSLAKFGLMHMMATNICEWYRTVVVETLETLTEEAEGQTKVTTNLTDHVHDLSNPVNSTDHKSCMPSKFVANIIKDTSPYLYPFKIEYNLICAGILYVMWRHLAYNSEVKRLPLSRSESNGDKRRRRLTVDCSSSSKGLFLGILLFVTVVISLKSFASLVKVNPNGLTVLFVSHCTEIGLYTMALISTVVAAFRMKDLKYDSKERAKLEENLIGISQLGLFMYGVFSMVAGSIEGNTARGAFTIVTSCLMMTQAALQTIFLFAAMRMSARKEQSTKPGREFVTFLLLCNFCMWVVNTFETIRPEHNSVQISIYGEDAWAIFVHISVPLAIFYRFHSTVCLSHIWKYAWKAKGEFR</sequence>
<feature type="transmembrane region" description="Helical" evidence="12">
    <location>
        <begin position="475"/>
        <end position="496"/>
    </location>
</feature>
<dbReference type="OrthoDB" id="6429739at2759"/>
<evidence type="ECO:0008006" key="15">
    <source>
        <dbReference type="Google" id="ProtNLM"/>
    </source>
</evidence>
<feature type="region of interest" description="Disordered" evidence="11">
    <location>
        <begin position="132"/>
        <end position="185"/>
    </location>
</feature>
<evidence type="ECO:0000256" key="6">
    <source>
        <dbReference type="ARBA" id="ARBA00022781"/>
    </source>
</evidence>
<feature type="compositionally biased region" description="Basic residues" evidence="11">
    <location>
        <begin position="74"/>
        <end position="87"/>
    </location>
</feature>
<feature type="transmembrane region" description="Helical" evidence="12">
    <location>
        <begin position="438"/>
        <end position="460"/>
    </location>
</feature>
<dbReference type="OMA" id="INTCEMI"/>
<evidence type="ECO:0000256" key="10">
    <source>
        <dbReference type="ARBA" id="ARBA00023303"/>
    </source>
</evidence>
<reference evidence="13" key="1">
    <citation type="submission" date="2022-08" db="UniProtKB">
        <authorList>
            <consortium name="EnsemblMetazoa"/>
        </authorList>
    </citation>
    <scope>IDENTIFICATION</scope>
    <source>
        <strain evidence="13">05x7-T-G4-1.051#20</strain>
    </source>
</reference>
<keyword evidence="7 12" id="KW-1133">Transmembrane helix</keyword>
<feature type="transmembrane region" description="Helical" evidence="12">
    <location>
        <begin position="342"/>
        <end position="363"/>
    </location>
</feature>
<comment type="similarity">
    <text evidence="2">Belongs to the otopetrin family.</text>
</comment>
<keyword evidence="5 12" id="KW-0812">Transmembrane</keyword>
<keyword evidence="8" id="KW-0406">Ion transport</keyword>
<feature type="transmembrane region" description="Helical" evidence="12">
    <location>
        <begin position="718"/>
        <end position="739"/>
    </location>
</feature>
<dbReference type="EnsemblMetazoa" id="G6962.5">
    <property type="protein sequence ID" value="G6962.5:cds"/>
    <property type="gene ID" value="G6962"/>
</dbReference>
<dbReference type="PANTHER" id="PTHR21522">
    <property type="entry name" value="PROTON CHANNEL OTOP"/>
    <property type="match status" value="1"/>
</dbReference>
<name>A0A8W8NR16_MAGGI</name>
<feature type="transmembrane region" description="Helical" evidence="12">
    <location>
        <begin position="378"/>
        <end position="398"/>
    </location>
</feature>
<proteinExistence type="inferred from homology"/>
<keyword evidence="6" id="KW-0375">Hydrogen ion transport</keyword>
<keyword evidence="4" id="KW-1003">Cell membrane</keyword>
<dbReference type="GO" id="GO:0015252">
    <property type="term" value="F:proton channel activity"/>
    <property type="evidence" value="ECO:0007669"/>
    <property type="project" value="InterPro"/>
</dbReference>
<organism evidence="13 14">
    <name type="scientific">Magallana gigas</name>
    <name type="common">Pacific oyster</name>
    <name type="synonym">Crassostrea gigas</name>
    <dbReference type="NCBI Taxonomy" id="29159"/>
    <lineage>
        <taxon>Eukaryota</taxon>
        <taxon>Metazoa</taxon>
        <taxon>Spiralia</taxon>
        <taxon>Lophotrochozoa</taxon>
        <taxon>Mollusca</taxon>
        <taxon>Bivalvia</taxon>
        <taxon>Autobranchia</taxon>
        <taxon>Pteriomorphia</taxon>
        <taxon>Ostreida</taxon>
        <taxon>Ostreoidea</taxon>
        <taxon>Ostreidae</taxon>
        <taxon>Magallana</taxon>
    </lineage>
</organism>
<keyword evidence="3" id="KW-0813">Transport</keyword>
<dbReference type="Pfam" id="PF03189">
    <property type="entry name" value="Otopetrin"/>
    <property type="match status" value="1"/>
</dbReference>
<evidence type="ECO:0000256" key="5">
    <source>
        <dbReference type="ARBA" id="ARBA00022692"/>
    </source>
</evidence>
<evidence type="ECO:0000256" key="2">
    <source>
        <dbReference type="ARBA" id="ARBA00006513"/>
    </source>
</evidence>
<feature type="region of interest" description="Disordered" evidence="11">
    <location>
        <begin position="230"/>
        <end position="261"/>
    </location>
</feature>
<dbReference type="AlphaFoldDB" id="A0A8W8NR16"/>
<keyword evidence="9 12" id="KW-0472">Membrane</keyword>
<dbReference type="PANTHER" id="PTHR21522:SF32">
    <property type="entry name" value="OTOPETRIN-2"/>
    <property type="match status" value="1"/>
</dbReference>
<evidence type="ECO:0000313" key="14">
    <source>
        <dbReference type="Proteomes" id="UP000005408"/>
    </source>
</evidence>
<evidence type="ECO:0000256" key="7">
    <source>
        <dbReference type="ARBA" id="ARBA00022989"/>
    </source>
</evidence>
<dbReference type="EnsemblMetazoa" id="G6962.1">
    <property type="protein sequence ID" value="G6962.1:cds"/>
    <property type="gene ID" value="G6962"/>
</dbReference>
<dbReference type="EnsemblMetazoa" id="G6962.7">
    <property type="protein sequence ID" value="G6962.7:cds"/>
    <property type="gene ID" value="G6962"/>
</dbReference>
<feature type="transmembrane region" description="Helical" evidence="12">
    <location>
        <begin position="745"/>
        <end position="767"/>
    </location>
</feature>
<dbReference type="GO" id="GO:0005886">
    <property type="term" value="C:plasma membrane"/>
    <property type="evidence" value="ECO:0007669"/>
    <property type="project" value="UniProtKB-SubCell"/>
</dbReference>
<feature type="transmembrane region" description="Helical" evidence="12">
    <location>
        <begin position="644"/>
        <end position="663"/>
    </location>
</feature>
<evidence type="ECO:0000256" key="9">
    <source>
        <dbReference type="ARBA" id="ARBA00023136"/>
    </source>
</evidence>
<dbReference type="InterPro" id="IPR004878">
    <property type="entry name" value="Otopetrin"/>
</dbReference>
<evidence type="ECO:0000256" key="12">
    <source>
        <dbReference type="SAM" id="Phobius"/>
    </source>
</evidence>
<evidence type="ECO:0000313" key="13">
    <source>
        <dbReference type="EnsemblMetazoa" id="G6962.7:cds"/>
    </source>
</evidence>
<feature type="transmembrane region" description="Helical" evidence="12">
    <location>
        <begin position="787"/>
        <end position="804"/>
    </location>
</feature>
<feature type="transmembrane region" description="Helical" evidence="12">
    <location>
        <begin position="675"/>
        <end position="698"/>
    </location>
</feature>
<keyword evidence="14" id="KW-1185">Reference proteome</keyword>
<accession>A0A8W8NR16</accession>
<evidence type="ECO:0000256" key="3">
    <source>
        <dbReference type="ARBA" id="ARBA00022448"/>
    </source>
</evidence>
<feature type="region of interest" description="Disordered" evidence="11">
    <location>
        <begin position="69"/>
        <end position="100"/>
    </location>
</feature>
<protein>
    <recommendedName>
        <fullName evidence="15">Otopetrin-2</fullName>
    </recommendedName>
</protein>
<keyword evidence="10" id="KW-0407">Ion channel</keyword>
<comment type="subcellular location">
    <subcellularLocation>
        <location evidence="1">Cell membrane</location>
        <topology evidence="1">Multi-pass membrane protein</topology>
    </subcellularLocation>
</comment>
<evidence type="ECO:0000256" key="11">
    <source>
        <dbReference type="SAM" id="MobiDB-lite"/>
    </source>
</evidence>
<evidence type="ECO:0000256" key="1">
    <source>
        <dbReference type="ARBA" id="ARBA00004651"/>
    </source>
</evidence>
<evidence type="ECO:0000256" key="4">
    <source>
        <dbReference type="ARBA" id="ARBA00022475"/>
    </source>
</evidence>
<feature type="compositionally biased region" description="Polar residues" evidence="11">
    <location>
        <begin position="136"/>
        <end position="159"/>
    </location>
</feature>
<dbReference type="Proteomes" id="UP000005408">
    <property type="component" value="Unassembled WGS sequence"/>
</dbReference>